<dbReference type="PANTHER" id="PTHR19328">
    <property type="entry name" value="HEDGEHOG-INTERACTING PROTEIN"/>
    <property type="match status" value="1"/>
</dbReference>
<reference evidence="3 4" key="1">
    <citation type="submission" date="2020-02" db="EMBL/GenBank/DDBJ databases">
        <authorList>
            <person name="Zheng R.K."/>
            <person name="Sun C.M."/>
        </authorList>
    </citation>
    <scope>NUCLEOTIDE SEQUENCE [LARGE SCALE GENOMIC DNA]</scope>
    <source>
        <strain evidence="4">rifampicinis</strain>
    </source>
</reference>
<proteinExistence type="predicted"/>
<evidence type="ECO:0000313" key="4">
    <source>
        <dbReference type="Proteomes" id="UP000594468"/>
    </source>
</evidence>
<dbReference type="Proteomes" id="UP000594468">
    <property type="component" value="Chromosome"/>
</dbReference>
<protein>
    <submittedName>
        <fullName evidence="3">PQQ-dependent sugar dehydrogenase</fullName>
    </submittedName>
</protein>
<dbReference type="KEGG" id="pmet:G4Y79_07695"/>
<name>A0A7S8EC41_9CHLR</name>
<evidence type="ECO:0000259" key="2">
    <source>
        <dbReference type="Pfam" id="PF07995"/>
    </source>
</evidence>
<dbReference type="Gene3D" id="2.120.10.30">
    <property type="entry name" value="TolB, C-terminal domain"/>
    <property type="match status" value="1"/>
</dbReference>
<keyword evidence="1" id="KW-0732">Signal</keyword>
<dbReference type="RefSeq" id="WP_195172309.1">
    <property type="nucleotide sequence ID" value="NZ_CP062983.1"/>
</dbReference>
<dbReference type="AlphaFoldDB" id="A0A7S8EC41"/>
<gene>
    <name evidence="3" type="ORF">G4Y79_07695</name>
</gene>
<dbReference type="InterPro" id="IPR011042">
    <property type="entry name" value="6-blade_b-propeller_TolB-like"/>
</dbReference>
<sequence length="374" mass="41829">MRKVMLLMLLVVLGLAPVAAQDTVLTDEETGTRYKIEQFMLANFPVGMVFAPDGTLFYNEKTTGNVRMVSPDGILQEDPVITLPTNALQERGMLGLALDPNFENNQMMYVVHTREGTASDWPANTLVRFRLEDGHAADVEELLSVPITNGELMHNGGNVHFDAEGYLYLSLGDYNDATNSQDLETLPGKIHRYEVTDEGLVPVADNPYGNSIYALGFRNPFDFTFDPETNNLFTTEVGPSCDDELDIVFPGFNYGWHEDYQCSGLEPITGLENGIYYTPLLSYTPVISPTGIAFYEGDAFPEWQGDLFFCDWNFGTMRRVVLNERRMHIEDVYDMDLGDMQCRVDLVVGPDDAFYFGTVGEFGGAIMRLAPVDE</sequence>
<keyword evidence="4" id="KW-1185">Reference proteome</keyword>
<organism evidence="3 4">
    <name type="scientific">Phototrophicus methaneseepsis</name>
    <dbReference type="NCBI Taxonomy" id="2710758"/>
    <lineage>
        <taxon>Bacteria</taxon>
        <taxon>Bacillati</taxon>
        <taxon>Chloroflexota</taxon>
        <taxon>Candidatus Thermofontia</taxon>
        <taxon>Phototrophicales</taxon>
        <taxon>Phototrophicaceae</taxon>
        <taxon>Phototrophicus</taxon>
    </lineage>
</organism>
<evidence type="ECO:0000313" key="3">
    <source>
        <dbReference type="EMBL" id="QPC84246.1"/>
    </source>
</evidence>
<evidence type="ECO:0000256" key="1">
    <source>
        <dbReference type="SAM" id="SignalP"/>
    </source>
</evidence>
<accession>A0A7S8EC41</accession>
<feature type="signal peptide" evidence="1">
    <location>
        <begin position="1"/>
        <end position="20"/>
    </location>
</feature>
<dbReference type="Pfam" id="PF07995">
    <property type="entry name" value="GSDH"/>
    <property type="match status" value="1"/>
</dbReference>
<dbReference type="EMBL" id="CP062983">
    <property type="protein sequence ID" value="QPC84246.1"/>
    <property type="molecule type" value="Genomic_DNA"/>
</dbReference>
<dbReference type="PANTHER" id="PTHR19328:SF75">
    <property type="entry name" value="ALDOSE SUGAR DEHYDROGENASE YLII"/>
    <property type="match status" value="1"/>
</dbReference>
<feature type="chain" id="PRO_5032375437" evidence="1">
    <location>
        <begin position="21"/>
        <end position="374"/>
    </location>
</feature>
<feature type="domain" description="Glucose/Sorbosone dehydrogenase" evidence="2">
    <location>
        <begin position="44"/>
        <end position="361"/>
    </location>
</feature>
<dbReference type="InterPro" id="IPR011041">
    <property type="entry name" value="Quinoprot_gluc/sorb_DH_b-prop"/>
</dbReference>
<dbReference type="InterPro" id="IPR012938">
    <property type="entry name" value="Glc/Sorbosone_DH"/>
</dbReference>
<dbReference type="SUPFAM" id="SSF50952">
    <property type="entry name" value="Soluble quinoprotein glucose dehydrogenase"/>
    <property type="match status" value="1"/>
</dbReference>